<evidence type="ECO:0000313" key="1">
    <source>
        <dbReference type="EMBL" id="MBA1139937.1"/>
    </source>
</evidence>
<sequence>MFRRVAAVLGAVALAGCTTPDPIAPSPSPTAAIQKLGYEAVALPSTAYGPGSLVTSVKGSGFASPLKLTYLCRPDFTNAPPPIIDTAASSEASREFNGTFKLDATALADLGISAGVSNVESVTMKFSNVKIEQLAFDDLATIRSQLGPVCADLVESFKKKSIAYQTKGAIRADVVYTANFKRGASAEVKSLVIESLKASFGGSVQSNSNSSIQGNGLYYGLLLVKVE</sequence>
<proteinExistence type="predicted"/>
<organism evidence="1 2">
    <name type="scientific">Mesorhizobium neociceri</name>
    <dbReference type="NCBI Taxonomy" id="1307853"/>
    <lineage>
        <taxon>Bacteria</taxon>
        <taxon>Pseudomonadati</taxon>
        <taxon>Pseudomonadota</taxon>
        <taxon>Alphaproteobacteria</taxon>
        <taxon>Hyphomicrobiales</taxon>
        <taxon>Phyllobacteriaceae</taxon>
        <taxon>Mesorhizobium</taxon>
    </lineage>
</organism>
<gene>
    <name evidence="1" type="ORF">H0241_06665</name>
</gene>
<dbReference type="Proteomes" id="UP000558284">
    <property type="component" value="Unassembled WGS sequence"/>
</dbReference>
<dbReference type="EMBL" id="JACDTY010000002">
    <property type="protein sequence ID" value="MBA1139937.1"/>
    <property type="molecule type" value="Genomic_DNA"/>
</dbReference>
<name>A0A838B1Q4_9HYPH</name>
<evidence type="ECO:0000313" key="2">
    <source>
        <dbReference type="Proteomes" id="UP000558284"/>
    </source>
</evidence>
<keyword evidence="2" id="KW-1185">Reference proteome</keyword>
<dbReference type="RefSeq" id="WP_181056607.1">
    <property type="nucleotide sequence ID" value="NZ_JACDTY010000002.1"/>
</dbReference>
<comment type="caution">
    <text evidence="1">The sequence shown here is derived from an EMBL/GenBank/DDBJ whole genome shotgun (WGS) entry which is preliminary data.</text>
</comment>
<protein>
    <recommendedName>
        <fullName evidence="3">Lipoprotein</fullName>
    </recommendedName>
</protein>
<dbReference type="AlphaFoldDB" id="A0A838B1Q4"/>
<evidence type="ECO:0008006" key="3">
    <source>
        <dbReference type="Google" id="ProtNLM"/>
    </source>
</evidence>
<accession>A0A838B1Q4</accession>
<dbReference type="PROSITE" id="PS51257">
    <property type="entry name" value="PROKAR_LIPOPROTEIN"/>
    <property type="match status" value="1"/>
</dbReference>
<reference evidence="1 2" key="1">
    <citation type="submission" date="2020-07" db="EMBL/GenBank/DDBJ databases">
        <title>Definition of the novel symbiovar canariense within Mesorhizobium novociceri, a new species of genus Mesorhizobium nodulating Cicer canariense in the Caldera de Taburiente National Park (La Palma, Canary Islands).</title>
        <authorList>
            <person name="Leon-Barrios M."/>
            <person name="Perez-Yepez J."/>
            <person name="Flores-Felix J.D."/>
            <person name="Ramirez-Baena M.H."/>
            <person name="Pulido-Suarez L."/>
            <person name="Igual J.M."/>
            <person name="Velazquez E."/>
            <person name="Peix A."/>
        </authorList>
    </citation>
    <scope>NUCLEOTIDE SEQUENCE [LARGE SCALE GENOMIC DNA]</scope>
    <source>
        <strain evidence="1 2">CCANP35</strain>
    </source>
</reference>